<proteinExistence type="predicted"/>
<gene>
    <name evidence="3" type="ORF">FB467_0035</name>
</gene>
<keyword evidence="1" id="KW-0328">Glycosyltransferase</keyword>
<evidence type="ECO:0000256" key="2">
    <source>
        <dbReference type="ARBA" id="ARBA00022679"/>
    </source>
</evidence>
<dbReference type="PANTHER" id="PTHR34136:SF1">
    <property type="entry name" value="UDP-N-ACETYL-D-MANNOSAMINURONIC ACID TRANSFERASE"/>
    <property type="match status" value="1"/>
</dbReference>
<dbReference type="InterPro" id="IPR004629">
    <property type="entry name" value="WecG_TagA_CpsF"/>
</dbReference>
<evidence type="ECO:0000313" key="3">
    <source>
        <dbReference type="EMBL" id="TQL48972.1"/>
    </source>
</evidence>
<dbReference type="CDD" id="cd06533">
    <property type="entry name" value="Glyco_transf_WecG_TagA"/>
    <property type="match status" value="1"/>
</dbReference>
<sequence>MRTVDVVGVNVADVPTESVVRAAARPAEKAPRLVYALHVGGLESLSNPDYRAALDNADLVYADGAAIVALARAGGAVAITRSATTDIGVPVLQALADSLGRPVRVALVGGPEGLAKRAGEALTKMVGCTVVLCRTGYFADSRRVLSDIRWSRPDAVIVGLGMPKEAIWTHRHRESLPPAVILTCGGWFGFLTGDEPRAPEAMQRLGLEWVYRLKNDFSRLRRRYAVGALLTLRNIPRQVRSRRQAESPDAP</sequence>
<evidence type="ECO:0000256" key="1">
    <source>
        <dbReference type="ARBA" id="ARBA00022676"/>
    </source>
</evidence>
<dbReference type="Pfam" id="PF03808">
    <property type="entry name" value="Glyco_tran_WecG"/>
    <property type="match status" value="1"/>
</dbReference>
<accession>A0A542YLJ9</accession>
<keyword evidence="2 3" id="KW-0808">Transferase</keyword>
<evidence type="ECO:0000313" key="4">
    <source>
        <dbReference type="Proteomes" id="UP000319516"/>
    </source>
</evidence>
<dbReference type="RefSeq" id="WP_425325844.1">
    <property type="nucleotide sequence ID" value="NZ_BAAAIK010000008.1"/>
</dbReference>
<organism evidence="3 4">
    <name type="scientific">Ornithinicoccus hortensis</name>
    <dbReference type="NCBI Taxonomy" id="82346"/>
    <lineage>
        <taxon>Bacteria</taxon>
        <taxon>Bacillati</taxon>
        <taxon>Actinomycetota</taxon>
        <taxon>Actinomycetes</taxon>
        <taxon>Micrococcales</taxon>
        <taxon>Intrasporangiaceae</taxon>
        <taxon>Ornithinicoccus</taxon>
    </lineage>
</organism>
<dbReference type="Proteomes" id="UP000319516">
    <property type="component" value="Unassembled WGS sequence"/>
</dbReference>
<dbReference type="GO" id="GO:0016758">
    <property type="term" value="F:hexosyltransferase activity"/>
    <property type="evidence" value="ECO:0007669"/>
    <property type="project" value="TreeGrafter"/>
</dbReference>
<protein>
    <submittedName>
        <fullName evidence="3">N-acetylglucosaminyldiphosphoundecaprenol N-acetyl-beta-D-mannosaminyltransferase</fullName>
    </submittedName>
</protein>
<comment type="caution">
    <text evidence="3">The sequence shown here is derived from an EMBL/GenBank/DDBJ whole genome shotgun (WGS) entry which is preliminary data.</text>
</comment>
<name>A0A542YLJ9_9MICO</name>
<keyword evidence="4" id="KW-1185">Reference proteome</keyword>
<dbReference type="AlphaFoldDB" id="A0A542YLJ9"/>
<reference evidence="3 4" key="1">
    <citation type="submission" date="2019-06" db="EMBL/GenBank/DDBJ databases">
        <title>Sequencing the genomes of 1000 actinobacteria strains.</title>
        <authorList>
            <person name="Klenk H.-P."/>
        </authorList>
    </citation>
    <scope>NUCLEOTIDE SEQUENCE [LARGE SCALE GENOMIC DNA]</scope>
    <source>
        <strain evidence="3 4">DSM 12335</strain>
    </source>
</reference>
<dbReference type="PANTHER" id="PTHR34136">
    <property type="match status" value="1"/>
</dbReference>
<dbReference type="EMBL" id="VFOP01000001">
    <property type="protein sequence ID" value="TQL48972.1"/>
    <property type="molecule type" value="Genomic_DNA"/>
</dbReference>
<dbReference type="NCBIfam" id="TIGR00696">
    <property type="entry name" value="wecG_tagA_cpsF"/>
    <property type="match status" value="1"/>
</dbReference>